<gene>
    <name evidence="1" type="ORF">HPT30_16750</name>
</gene>
<proteinExistence type="predicted"/>
<keyword evidence="2" id="KW-1185">Reference proteome</keyword>
<evidence type="ECO:0000313" key="2">
    <source>
        <dbReference type="Proteomes" id="UP000564806"/>
    </source>
</evidence>
<name>A0A850ENI8_9BACL</name>
<dbReference type="Proteomes" id="UP000564806">
    <property type="component" value="Unassembled WGS sequence"/>
</dbReference>
<protein>
    <submittedName>
        <fullName evidence="1">Uncharacterized protein</fullName>
    </submittedName>
</protein>
<dbReference type="RefSeq" id="WP_175372497.1">
    <property type="nucleotide sequence ID" value="NZ_JABWCS010000212.1"/>
</dbReference>
<accession>A0A850ENI8</accession>
<organism evidence="1 2">
    <name type="scientific">Paenibacillus agri</name>
    <dbReference type="NCBI Taxonomy" id="2744309"/>
    <lineage>
        <taxon>Bacteria</taxon>
        <taxon>Bacillati</taxon>
        <taxon>Bacillota</taxon>
        <taxon>Bacilli</taxon>
        <taxon>Bacillales</taxon>
        <taxon>Paenibacillaceae</taxon>
        <taxon>Paenibacillus</taxon>
    </lineage>
</organism>
<evidence type="ECO:0000313" key="1">
    <source>
        <dbReference type="EMBL" id="NUU61996.1"/>
    </source>
</evidence>
<dbReference type="EMBL" id="JABWCS010000212">
    <property type="protein sequence ID" value="NUU61996.1"/>
    <property type="molecule type" value="Genomic_DNA"/>
</dbReference>
<sequence>MVIMLAHSVRMQEVTRAEMAVMNDRAMSLSTEINAVTNFETTRIFLRGRKVVLLT</sequence>
<dbReference type="AlphaFoldDB" id="A0A850ENI8"/>
<comment type="caution">
    <text evidence="1">The sequence shown here is derived from an EMBL/GenBank/DDBJ whole genome shotgun (WGS) entry which is preliminary data.</text>
</comment>
<reference evidence="1" key="1">
    <citation type="submission" date="2020-06" db="EMBL/GenBank/DDBJ databases">
        <title>Paenibacillus sp. nov., isolated from soil.</title>
        <authorList>
            <person name="Seo Y.L."/>
        </authorList>
    </citation>
    <scope>NUCLEOTIDE SEQUENCE [LARGE SCALE GENOMIC DNA]</scope>
    <source>
        <strain evidence="1">JW14</strain>
    </source>
</reference>